<proteinExistence type="predicted"/>
<evidence type="ECO:0000256" key="2">
    <source>
        <dbReference type="ARBA" id="ARBA00022801"/>
    </source>
</evidence>
<evidence type="ECO:0000259" key="3">
    <source>
        <dbReference type="PROSITE" id="PS51677"/>
    </source>
</evidence>
<evidence type="ECO:0000256" key="1">
    <source>
        <dbReference type="ARBA" id="ARBA00022723"/>
    </source>
</evidence>
<dbReference type="Proteomes" id="UP001519343">
    <property type="component" value="Unassembled WGS sequence"/>
</dbReference>
<dbReference type="InterPro" id="IPR050248">
    <property type="entry name" value="Polysacc_deacetylase_ArnD"/>
</dbReference>
<dbReference type="PROSITE" id="PS51677">
    <property type="entry name" value="NODB"/>
    <property type="match status" value="1"/>
</dbReference>
<dbReference type="CDD" id="cd10917">
    <property type="entry name" value="CE4_NodB_like_6s_7s"/>
    <property type="match status" value="1"/>
</dbReference>
<gene>
    <name evidence="4" type="ORF">J2Z37_004709</name>
</gene>
<keyword evidence="2" id="KW-0378">Hydrolase</keyword>
<dbReference type="EMBL" id="JAGGKT010000025">
    <property type="protein sequence ID" value="MBP1934689.1"/>
    <property type="molecule type" value="Genomic_DNA"/>
</dbReference>
<keyword evidence="5" id="KW-1185">Reference proteome</keyword>
<dbReference type="Gene3D" id="3.20.20.370">
    <property type="entry name" value="Glycoside hydrolase/deacetylase"/>
    <property type="match status" value="1"/>
</dbReference>
<reference evidence="4 5" key="1">
    <citation type="submission" date="2021-03" db="EMBL/GenBank/DDBJ databases">
        <title>Genomic Encyclopedia of Type Strains, Phase IV (KMG-IV): sequencing the most valuable type-strain genomes for metagenomic binning, comparative biology and taxonomic classification.</title>
        <authorList>
            <person name="Goeker M."/>
        </authorList>
    </citation>
    <scope>NUCLEOTIDE SEQUENCE [LARGE SCALE GENOMIC DNA]</scope>
    <source>
        <strain evidence="4 5">DSM 24738</strain>
    </source>
</reference>
<dbReference type="InterPro" id="IPR011330">
    <property type="entry name" value="Glyco_hydro/deAcase_b/a-brl"/>
</dbReference>
<dbReference type="Pfam" id="PF01522">
    <property type="entry name" value="Polysacc_deac_1"/>
    <property type="match status" value="1"/>
</dbReference>
<dbReference type="SUPFAM" id="SSF88713">
    <property type="entry name" value="Glycoside hydrolase/deacetylase"/>
    <property type="match status" value="1"/>
</dbReference>
<name>A0ABS4GWP6_9BACL</name>
<feature type="domain" description="NodB homology" evidence="3">
    <location>
        <begin position="21"/>
        <end position="196"/>
    </location>
</feature>
<dbReference type="PANTHER" id="PTHR10587">
    <property type="entry name" value="GLYCOSYL TRANSFERASE-RELATED"/>
    <property type="match status" value="1"/>
</dbReference>
<sequence>MYDLQDNRWITNGNQIRPMMNEVILTFDDGPSRHLNSILDILKDKQVQAMFFWQSRLLFKERAWERILNEGHKIGAHTHTHKNLVKLTKEQQYKQIKNNIDKIQEITGKKVTYFRPPFGQYNEDTMSILLNLNLTPVMWEISSFDWDNKGTPENIVCNVDYHVREGSVVLLHELEQTVQVLPQIIDSIRRKGFEFAVL</sequence>
<comment type="caution">
    <text evidence="4">The sequence shown here is derived from an EMBL/GenBank/DDBJ whole genome shotgun (WGS) entry which is preliminary data.</text>
</comment>
<organism evidence="4 5">
    <name type="scientific">Ammoniphilus resinae</name>
    <dbReference type="NCBI Taxonomy" id="861532"/>
    <lineage>
        <taxon>Bacteria</taxon>
        <taxon>Bacillati</taxon>
        <taxon>Bacillota</taxon>
        <taxon>Bacilli</taxon>
        <taxon>Bacillales</taxon>
        <taxon>Paenibacillaceae</taxon>
        <taxon>Aneurinibacillus group</taxon>
        <taxon>Ammoniphilus</taxon>
    </lineage>
</organism>
<evidence type="ECO:0000313" key="4">
    <source>
        <dbReference type="EMBL" id="MBP1934689.1"/>
    </source>
</evidence>
<accession>A0ABS4GWP6</accession>
<dbReference type="PANTHER" id="PTHR10587:SF133">
    <property type="entry name" value="CHITIN DEACETYLASE 1-RELATED"/>
    <property type="match status" value="1"/>
</dbReference>
<dbReference type="InterPro" id="IPR002509">
    <property type="entry name" value="NODB_dom"/>
</dbReference>
<keyword evidence="1" id="KW-0479">Metal-binding</keyword>
<evidence type="ECO:0000313" key="5">
    <source>
        <dbReference type="Proteomes" id="UP001519343"/>
    </source>
</evidence>
<protein>
    <submittedName>
        <fullName evidence="4">Peptidoglycan/xylan/chitin deacetylase (PgdA/CDA1 family)</fullName>
    </submittedName>
</protein>